<dbReference type="GO" id="GO:0004376">
    <property type="term" value="F:GPI mannosyltransferase activity"/>
    <property type="evidence" value="ECO:0007669"/>
    <property type="project" value="InterPro"/>
</dbReference>
<feature type="transmembrane region" description="Helical" evidence="10">
    <location>
        <begin position="147"/>
        <end position="177"/>
    </location>
</feature>
<accession>A0AA40SM50</accession>
<proteinExistence type="predicted"/>
<evidence type="ECO:0000313" key="12">
    <source>
        <dbReference type="Proteomes" id="UP000549113"/>
    </source>
</evidence>
<gene>
    <name evidence="11" type="ORF">BKA10_000557</name>
</gene>
<dbReference type="EMBL" id="JACIFH010000001">
    <property type="protein sequence ID" value="MBB4138763.1"/>
    <property type="molecule type" value="Genomic_DNA"/>
</dbReference>
<comment type="subcellular location">
    <subcellularLocation>
        <location evidence="1">Endoplasmic reticulum membrane</location>
        <topology evidence="1">Multi-pass membrane protein</topology>
    </subcellularLocation>
</comment>
<evidence type="ECO:0000256" key="3">
    <source>
        <dbReference type="ARBA" id="ARBA00022502"/>
    </source>
</evidence>
<dbReference type="PANTHER" id="PTHR12468:SF2">
    <property type="entry name" value="GPI MANNOSYLTRANSFERASE 2"/>
    <property type="match status" value="1"/>
</dbReference>
<keyword evidence="12" id="KW-1185">Reference proteome</keyword>
<feature type="transmembrane region" description="Helical" evidence="10">
    <location>
        <begin position="332"/>
        <end position="353"/>
    </location>
</feature>
<feature type="transmembrane region" description="Helical" evidence="10">
    <location>
        <begin position="302"/>
        <end position="320"/>
    </location>
</feature>
<feature type="transmembrane region" description="Helical" evidence="10">
    <location>
        <begin position="112"/>
        <end position="135"/>
    </location>
</feature>
<dbReference type="Proteomes" id="UP000549113">
    <property type="component" value="Unassembled WGS sequence"/>
</dbReference>
<keyword evidence="8 10" id="KW-1133">Transmembrane helix</keyword>
<dbReference type="GO" id="GO:0000009">
    <property type="term" value="F:alpha-1,6-mannosyltransferase activity"/>
    <property type="evidence" value="ECO:0007669"/>
    <property type="project" value="InterPro"/>
</dbReference>
<keyword evidence="7" id="KW-0256">Endoplasmic reticulum</keyword>
<feature type="transmembrane region" description="Helical" evidence="10">
    <location>
        <begin position="21"/>
        <end position="42"/>
    </location>
</feature>
<name>A0AA40SM50_9MICO</name>
<protein>
    <recommendedName>
        <fullName evidence="13">Integral membrane protein</fullName>
    </recommendedName>
</protein>
<feature type="transmembrane region" description="Helical" evidence="10">
    <location>
        <begin position="230"/>
        <end position="254"/>
    </location>
</feature>
<dbReference type="RefSeq" id="WP_183498501.1">
    <property type="nucleotide sequence ID" value="NZ_BAABCO010000003.1"/>
</dbReference>
<evidence type="ECO:0000256" key="7">
    <source>
        <dbReference type="ARBA" id="ARBA00022824"/>
    </source>
</evidence>
<dbReference type="AlphaFoldDB" id="A0AA40SM50"/>
<comment type="pathway">
    <text evidence="2">Glycolipid biosynthesis; glycosylphosphatidylinositol-anchor biosynthesis.</text>
</comment>
<evidence type="ECO:0000256" key="2">
    <source>
        <dbReference type="ARBA" id="ARBA00004687"/>
    </source>
</evidence>
<keyword evidence="4" id="KW-0328">Glycosyltransferase</keyword>
<dbReference type="InterPro" id="IPR007315">
    <property type="entry name" value="PIG-V/Gpi18"/>
</dbReference>
<keyword evidence="5" id="KW-0808">Transferase</keyword>
<evidence type="ECO:0000256" key="5">
    <source>
        <dbReference type="ARBA" id="ARBA00022679"/>
    </source>
</evidence>
<evidence type="ECO:0000256" key="8">
    <source>
        <dbReference type="ARBA" id="ARBA00022989"/>
    </source>
</evidence>
<dbReference type="GO" id="GO:0016020">
    <property type="term" value="C:membrane"/>
    <property type="evidence" value="ECO:0007669"/>
    <property type="project" value="GOC"/>
</dbReference>
<organism evidence="11 12">
    <name type="scientific">Microbacterium invictum</name>
    <dbReference type="NCBI Taxonomy" id="515415"/>
    <lineage>
        <taxon>Bacteria</taxon>
        <taxon>Bacillati</taxon>
        <taxon>Actinomycetota</taxon>
        <taxon>Actinomycetes</taxon>
        <taxon>Micrococcales</taxon>
        <taxon>Microbacteriaceae</taxon>
        <taxon>Microbacterium</taxon>
    </lineage>
</organism>
<feature type="transmembrane region" description="Helical" evidence="10">
    <location>
        <begin position="373"/>
        <end position="392"/>
    </location>
</feature>
<sequence length="405" mass="45074">MADGGVTLRHRAREIPVALRVAILYLLARLITTGFIALAAGLSGPASRFGADATVSELLMGWDAQWYWSIVTQGYPTDLPVDLAGDVQQNQWAFMPVYPVLANLVGLPLGSYAAGAFLVPVVAGYLACLVLYRLLRDRLDETATMWAVLLFAAGPLAAMFHLGYAEALFLLWLFLALRCLQRRRFGWLYLLIPLMGYTRPGVLAFALLLGLYGIWRWFRRRRDPLPVREIVHIIALGLIAVIVGFSWQVIAGIVTGDMSAYLDTELSWRRGWLSAEESGFVPFAGFVQAAGMWFRLWGMPSALGYAALAVCVGAVAWLLLSERHVRRLGVVVRLWSASYIVYLLAVFFPQSSIFRLLLPLSPLYGALAAPRSTWWRVAMLVLGLAGQWWWIYSMLAQGNAYTQIP</sequence>
<evidence type="ECO:0000256" key="4">
    <source>
        <dbReference type="ARBA" id="ARBA00022676"/>
    </source>
</evidence>
<dbReference type="GO" id="GO:0031501">
    <property type="term" value="C:mannosyltransferase complex"/>
    <property type="evidence" value="ECO:0007669"/>
    <property type="project" value="TreeGrafter"/>
</dbReference>
<keyword evidence="3" id="KW-0337">GPI-anchor biosynthesis</keyword>
<evidence type="ECO:0000313" key="11">
    <source>
        <dbReference type="EMBL" id="MBB4138763.1"/>
    </source>
</evidence>
<comment type="caution">
    <text evidence="11">The sequence shown here is derived from an EMBL/GenBank/DDBJ whole genome shotgun (WGS) entry which is preliminary data.</text>
</comment>
<reference evidence="11 12" key="1">
    <citation type="submission" date="2020-08" db="EMBL/GenBank/DDBJ databases">
        <title>Sequencing the genomes of 1000 actinobacteria strains.</title>
        <authorList>
            <person name="Klenk H.-P."/>
        </authorList>
    </citation>
    <scope>NUCLEOTIDE SEQUENCE [LARGE SCALE GENOMIC DNA]</scope>
    <source>
        <strain evidence="11 12">DSM 19600</strain>
    </source>
</reference>
<dbReference type="PANTHER" id="PTHR12468">
    <property type="entry name" value="GPI MANNOSYLTRANSFERASE 2"/>
    <property type="match status" value="1"/>
</dbReference>
<evidence type="ECO:0000256" key="9">
    <source>
        <dbReference type="ARBA" id="ARBA00023136"/>
    </source>
</evidence>
<evidence type="ECO:0000256" key="10">
    <source>
        <dbReference type="SAM" id="Phobius"/>
    </source>
</evidence>
<dbReference type="GO" id="GO:0006506">
    <property type="term" value="P:GPI anchor biosynthetic process"/>
    <property type="evidence" value="ECO:0007669"/>
    <property type="project" value="UniProtKB-KW"/>
</dbReference>
<feature type="transmembrane region" description="Helical" evidence="10">
    <location>
        <begin position="197"/>
        <end position="218"/>
    </location>
</feature>
<keyword evidence="9 10" id="KW-0472">Membrane</keyword>
<evidence type="ECO:0000256" key="6">
    <source>
        <dbReference type="ARBA" id="ARBA00022692"/>
    </source>
</evidence>
<evidence type="ECO:0000256" key="1">
    <source>
        <dbReference type="ARBA" id="ARBA00004477"/>
    </source>
</evidence>
<evidence type="ECO:0008006" key="13">
    <source>
        <dbReference type="Google" id="ProtNLM"/>
    </source>
</evidence>
<keyword evidence="6 10" id="KW-0812">Transmembrane</keyword>